<dbReference type="Proteomes" id="UP000494245">
    <property type="component" value="Unassembled WGS sequence"/>
</dbReference>
<keyword evidence="2" id="KW-1185">Reference proteome</keyword>
<protein>
    <recommendedName>
        <fullName evidence="3">Polyhydroxyalkanoate synthesis regulator phasin</fullName>
    </recommendedName>
</protein>
<comment type="caution">
    <text evidence="1">The sequence shown here is derived from an EMBL/GenBank/DDBJ whole genome shotgun (WGS) entry which is preliminary data.</text>
</comment>
<sequence length="112" mass="11891">MKDLLKKGFYTGLGAGLLLKDEIMEALTPPVASDGLPLEELREHLRGVLTRVAQGAQAGAKEAADAGEAELDALLERLGLARVEDVETLQRRVADLEATLAAHKHGKPGKGK</sequence>
<accession>A0A6V8LTH0</accession>
<reference evidence="1 2" key="2">
    <citation type="submission" date="2020-05" db="EMBL/GenBank/DDBJ databases">
        <title>Draft genome sequence of Desulfovibrio sp. strainFSS-1.</title>
        <authorList>
            <person name="Shimoshige H."/>
            <person name="Kobayashi H."/>
            <person name="Maekawa T."/>
        </authorList>
    </citation>
    <scope>NUCLEOTIDE SEQUENCE [LARGE SCALE GENOMIC DNA]</scope>
    <source>
        <strain evidence="1 2">SIID29052-01</strain>
    </source>
</reference>
<gene>
    <name evidence="1" type="ORF">NNJEOMEG_02072</name>
</gene>
<reference evidence="1 2" key="1">
    <citation type="submission" date="2020-04" db="EMBL/GenBank/DDBJ databases">
        <authorList>
            <consortium name="Desulfovibrio sp. FSS-1 genome sequencing consortium"/>
            <person name="Shimoshige H."/>
            <person name="Kobayashi H."/>
            <person name="Maekawa T."/>
        </authorList>
    </citation>
    <scope>NUCLEOTIDE SEQUENCE [LARGE SCALE GENOMIC DNA]</scope>
    <source>
        <strain evidence="1 2">SIID29052-01</strain>
    </source>
</reference>
<evidence type="ECO:0008006" key="3">
    <source>
        <dbReference type="Google" id="ProtNLM"/>
    </source>
</evidence>
<dbReference type="EMBL" id="BLTE01000009">
    <property type="protein sequence ID" value="GFK94230.1"/>
    <property type="molecule type" value="Genomic_DNA"/>
</dbReference>
<evidence type="ECO:0000313" key="2">
    <source>
        <dbReference type="Proteomes" id="UP000494245"/>
    </source>
</evidence>
<proteinExistence type="predicted"/>
<dbReference type="RefSeq" id="WP_173084118.1">
    <property type="nucleotide sequence ID" value="NZ_BLTE01000009.1"/>
</dbReference>
<organism evidence="1 2">
    <name type="scientific">Fundidesulfovibrio magnetotacticus</name>
    <dbReference type="NCBI Taxonomy" id="2730080"/>
    <lineage>
        <taxon>Bacteria</taxon>
        <taxon>Pseudomonadati</taxon>
        <taxon>Thermodesulfobacteriota</taxon>
        <taxon>Desulfovibrionia</taxon>
        <taxon>Desulfovibrionales</taxon>
        <taxon>Desulfovibrionaceae</taxon>
        <taxon>Fundidesulfovibrio</taxon>
    </lineage>
</organism>
<name>A0A6V8LTH0_9BACT</name>
<evidence type="ECO:0000313" key="1">
    <source>
        <dbReference type="EMBL" id="GFK94230.1"/>
    </source>
</evidence>
<dbReference type="AlphaFoldDB" id="A0A6V8LTH0"/>